<dbReference type="Proteomes" id="UP000242414">
    <property type="component" value="Unassembled WGS sequence"/>
</dbReference>
<name>A0A1X0QMF6_RHIZD</name>
<evidence type="ECO:0000313" key="4">
    <source>
        <dbReference type="EMBL" id="ORE00924.1"/>
    </source>
</evidence>
<sequence length="101" mass="11920">MENSQILQLQQRIIDDQDQDLDHLSEAIRRQRELGLMIGDELETHAILIDETEEMVDRTDERLRRAKKKLDYVGRKVKDNKSICIVIALILIFFILVALFR</sequence>
<gene>
    <name evidence="4" type="ORF">BCV72DRAFT_253373</name>
</gene>
<dbReference type="Gene3D" id="1.20.5.110">
    <property type="match status" value="1"/>
</dbReference>
<dbReference type="VEuPathDB" id="FungiDB:BCV72DRAFT_253373"/>
<feature type="coiled-coil region" evidence="1">
    <location>
        <begin position="14"/>
        <end position="69"/>
    </location>
</feature>
<keyword evidence="2" id="KW-0472">Membrane</keyword>
<dbReference type="EMBL" id="KV922220">
    <property type="protein sequence ID" value="ORE00924.1"/>
    <property type="molecule type" value="Genomic_DNA"/>
</dbReference>
<dbReference type="Pfam" id="PF05739">
    <property type="entry name" value="SNARE"/>
    <property type="match status" value="1"/>
</dbReference>
<proteinExistence type="predicted"/>
<keyword evidence="1" id="KW-0175">Coiled coil</keyword>
<keyword evidence="2" id="KW-0812">Transmembrane</keyword>
<dbReference type="OrthoDB" id="244190at2759"/>
<feature type="domain" description="T-SNARE coiled-coil homology" evidence="3">
    <location>
        <begin position="11"/>
        <end position="73"/>
    </location>
</feature>
<dbReference type="PROSITE" id="PS50192">
    <property type="entry name" value="T_SNARE"/>
    <property type="match status" value="1"/>
</dbReference>
<reference evidence="4" key="1">
    <citation type="journal article" date="2016" name="Proc. Natl. Acad. Sci. U.S.A.">
        <title>Lipid metabolic changes in an early divergent fungus govern the establishment of a mutualistic symbiosis with endobacteria.</title>
        <authorList>
            <person name="Lastovetsky O.A."/>
            <person name="Gaspar M.L."/>
            <person name="Mondo S.J."/>
            <person name="LaButti K.M."/>
            <person name="Sandor L."/>
            <person name="Grigoriev I.V."/>
            <person name="Henry S.A."/>
            <person name="Pawlowska T.E."/>
        </authorList>
    </citation>
    <scope>NUCLEOTIDE SEQUENCE [LARGE SCALE GENOMIC DNA]</scope>
    <source>
        <strain evidence="4">ATCC 52814</strain>
    </source>
</reference>
<dbReference type="AlphaFoldDB" id="A0A1X0QMF6"/>
<organism evidence="4">
    <name type="scientific">Rhizopus microsporus var. microsporus</name>
    <dbReference type="NCBI Taxonomy" id="86635"/>
    <lineage>
        <taxon>Eukaryota</taxon>
        <taxon>Fungi</taxon>
        <taxon>Fungi incertae sedis</taxon>
        <taxon>Mucoromycota</taxon>
        <taxon>Mucoromycotina</taxon>
        <taxon>Mucoromycetes</taxon>
        <taxon>Mucorales</taxon>
        <taxon>Mucorineae</taxon>
        <taxon>Rhizopodaceae</taxon>
        <taxon>Rhizopus</taxon>
    </lineage>
</organism>
<dbReference type="CDD" id="cd15859">
    <property type="entry name" value="SNARE_SYN8"/>
    <property type="match status" value="1"/>
</dbReference>
<dbReference type="SUPFAM" id="SSF58038">
    <property type="entry name" value="SNARE fusion complex"/>
    <property type="match status" value="1"/>
</dbReference>
<evidence type="ECO:0000259" key="3">
    <source>
        <dbReference type="PROSITE" id="PS50192"/>
    </source>
</evidence>
<feature type="transmembrane region" description="Helical" evidence="2">
    <location>
        <begin position="82"/>
        <end position="100"/>
    </location>
</feature>
<evidence type="ECO:0000256" key="1">
    <source>
        <dbReference type="SAM" id="Coils"/>
    </source>
</evidence>
<keyword evidence="2" id="KW-1133">Transmembrane helix</keyword>
<evidence type="ECO:0000256" key="2">
    <source>
        <dbReference type="SAM" id="Phobius"/>
    </source>
</evidence>
<dbReference type="InterPro" id="IPR000727">
    <property type="entry name" value="T_SNARE_dom"/>
</dbReference>
<protein>
    <recommendedName>
        <fullName evidence="3">t-SNARE coiled-coil homology domain-containing protein</fullName>
    </recommendedName>
</protein>
<accession>A0A1X0QMF6</accession>
<dbReference type="SMART" id="SM00397">
    <property type="entry name" value="t_SNARE"/>
    <property type="match status" value="1"/>
</dbReference>